<organism evidence="3">
    <name type="scientific">Cladocopium goreaui</name>
    <dbReference type="NCBI Taxonomy" id="2562237"/>
    <lineage>
        <taxon>Eukaryota</taxon>
        <taxon>Sar</taxon>
        <taxon>Alveolata</taxon>
        <taxon>Dinophyceae</taxon>
        <taxon>Suessiales</taxon>
        <taxon>Symbiodiniaceae</taxon>
        <taxon>Cladocopium</taxon>
    </lineage>
</organism>
<sequence>MAAMWTLLSVFLCISTVRGEDETCATCGQSPPAQSAALLQSSVQRNSKTAVGPHVFSPAQLFGPGPMGRHVSQTQMGRMGPRMGPHPHQRMSQPHFSFEQRRAGGQSKGESLYGGAELTPCQDPHAWTPDNDIYGWCDMYTAPVQPDEATCNAAGEGCRYNYGYCYCEKSEGCNAVGGIWNPWTCRQEMEQMMPEYLEKILEAKNAGTCENKEVWGMKVEDLVAWPASKCCTDYPSTLCDHNVQPMNPCKEQTDFKADAYAYAYCDLWSSPPSKEMCDATPDCKDEWGYCTCKTKASCELLGGYFMGTTCQEELGYWYPGVHEAVKEALDKQTCQGVEGPWGDIKYSVDMMGFACCGSQKSVCEELDNYDAGYSSMY</sequence>
<evidence type="ECO:0000313" key="3">
    <source>
        <dbReference type="EMBL" id="CAI3978046.1"/>
    </source>
</evidence>
<dbReference type="EMBL" id="CAMXCT030000385">
    <property type="protein sequence ID" value="CAL4765358.1"/>
    <property type="molecule type" value="Genomic_DNA"/>
</dbReference>
<dbReference type="AlphaFoldDB" id="A0A9P1BRB4"/>
<dbReference type="OrthoDB" id="421662at2759"/>
<accession>A0A9P1BRB4</accession>
<dbReference type="EMBL" id="CAMXCT010000385">
    <property type="protein sequence ID" value="CAI3978046.1"/>
    <property type="molecule type" value="Genomic_DNA"/>
</dbReference>
<evidence type="ECO:0000313" key="5">
    <source>
        <dbReference type="Proteomes" id="UP001152797"/>
    </source>
</evidence>
<name>A0A9P1BRB4_9DINO</name>
<keyword evidence="2" id="KW-0732">Signal</keyword>
<keyword evidence="5" id="KW-1185">Reference proteome</keyword>
<reference evidence="3" key="1">
    <citation type="submission" date="2022-10" db="EMBL/GenBank/DDBJ databases">
        <authorList>
            <person name="Chen Y."/>
            <person name="Dougan E. K."/>
            <person name="Chan C."/>
            <person name="Rhodes N."/>
            <person name="Thang M."/>
        </authorList>
    </citation>
    <scope>NUCLEOTIDE SEQUENCE</scope>
</reference>
<dbReference type="Proteomes" id="UP001152797">
    <property type="component" value="Unassembled WGS sequence"/>
</dbReference>
<evidence type="ECO:0000256" key="1">
    <source>
        <dbReference type="SAM" id="MobiDB-lite"/>
    </source>
</evidence>
<feature type="region of interest" description="Disordered" evidence="1">
    <location>
        <begin position="56"/>
        <end position="114"/>
    </location>
</feature>
<evidence type="ECO:0000313" key="4">
    <source>
        <dbReference type="EMBL" id="CAL4765358.1"/>
    </source>
</evidence>
<protein>
    <submittedName>
        <fullName evidence="3">Uncharacterized protein</fullName>
    </submittedName>
</protein>
<feature type="signal peptide" evidence="2">
    <location>
        <begin position="1"/>
        <end position="19"/>
    </location>
</feature>
<proteinExistence type="predicted"/>
<gene>
    <name evidence="3" type="ORF">C1SCF055_LOCUS6135</name>
</gene>
<comment type="caution">
    <text evidence="3">The sequence shown here is derived from an EMBL/GenBank/DDBJ whole genome shotgun (WGS) entry which is preliminary data.</text>
</comment>
<feature type="chain" id="PRO_5043269732" evidence="2">
    <location>
        <begin position="20"/>
        <end position="377"/>
    </location>
</feature>
<dbReference type="EMBL" id="CAMXCT020000385">
    <property type="protein sequence ID" value="CAL1131421.1"/>
    <property type="molecule type" value="Genomic_DNA"/>
</dbReference>
<reference evidence="4 5" key="2">
    <citation type="submission" date="2024-05" db="EMBL/GenBank/DDBJ databases">
        <authorList>
            <person name="Chen Y."/>
            <person name="Shah S."/>
            <person name="Dougan E. K."/>
            <person name="Thang M."/>
            <person name="Chan C."/>
        </authorList>
    </citation>
    <scope>NUCLEOTIDE SEQUENCE [LARGE SCALE GENOMIC DNA]</scope>
</reference>
<evidence type="ECO:0000256" key="2">
    <source>
        <dbReference type="SAM" id="SignalP"/>
    </source>
</evidence>